<keyword evidence="4" id="KW-0479">Metal-binding</keyword>
<dbReference type="PANTHER" id="PTHR45884">
    <property type="entry name" value="N-ACETYLTRANSFERASE ECO"/>
    <property type="match status" value="1"/>
</dbReference>
<dbReference type="Pfam" id="PF13880">
    <property type="entry name" value="Acetyltransf_13"/>
    <property type="match status" value="1"/>
</dbReference>
<evidence type="ECO:0000256" key="3">
    <source>
        <dbReference type="ARBA" id="ARBA00022679"/>
    </source>
</evidence>
<evidence type="ECO:0000256" key="7">
    <source>
        <dbReference type="ARBA" id="ARBA00023242"/>
    </source>
</evidence>
<dbReference type="Pfam" id="PF13878">
    <property type="entry name" value="zf-C2H2_3"/>
    <property type="match status" value="1"/>
</dbReference>
<reference evidence="12 13" key="1">
    <citation type="submission" date="2021-02" db="EMBL/GenBank/DDBJ databases">
        <title>Variation within the Batrachochytrium salamandrivorans European outbreak.</title>
        <authorList>
            <person name="Kelly M."/>
            <person name="Pasmans F."/>
            <person name="Shea T.P."/>
            <person name="Munoz J.F."/>
            <person name="Carranza S."/>
            <person name="Cuomo C.A."/>
            <person name="Martel A."/>
        </authorList>
    </citation>
    <scope>NUCLEOTIDE SEQUENCE [LARGE SCALE GENOMIC DNA]</scope>
    <source>
        <strain evidence="12 13">AMFP18/2</strain>
    </source>
</reference>
<evidence type="ECO:0000256" key="9">
    <source>
        <dbReference type="ARBA" id="ARBA00023315"/>
    </source>
</evidence>
<dbReference type="InterPro" id="IPR016181">
    <property type="entry name" value="Acyl_CoA_acyltransferase"/>
</dbReference>
<dbReference type="InterPro" id="IPR028005">
    <property type="entry name" value="AcTrfase_ESCO_Znf_dom"/>
</dbReference>
<keyword evidence="9" id="KW-0012">Acyltransferase</keyword>
<keyword evidence="5" id="KW-0863">Zinc-finger</keyword>
<keyword evidence="6" id="KW-0862">Zinc</keyword>
<evidence type="ECO:0000256" key="8">
    <source>
        <dbReference type="ARBA" id="ARBA00023306"/>
    </source>
</evidence>
<evidence type="ECO:0000313" key="13">
    <source>
        <dbReference type="Proteomes" id="UP001648503"/>
    </source>
</evidence>
<keyword evidence="7" id="KW-0539">Nucleus</keyword>
<gene>
    <name evidence="12" type="ORF">BASA50_005390</name>
</gene>
<sequence length="221" mass="24873">MQSTRPSFRALSTHRPGKTCTKKKLPSAAKPQKNNCFVQTTLQLGQRQQLARKCKECFMEYSSGLAEDEKIHQTYHRKYMNGIRWNISLPQLFTASDRSFIVHLHPRNNPKEWEKGFVCLSSEGRVMGCILAASIVQAHATVGNGTFSNESTPAICGISRIWVAREYRRKGVATRLLDAVRHRYILGTVLAREAIAFSQPSDSGGMLACSYLGQGYRVYLE</sequence>
<comment type="caution">
    <text evidence="12">The sequence shown here is derived from an EMBL/GenBank/DDBJ whole genome shotgun (WGS) entry which is preliminary data.</text>
</comment>
<evidence type="ECO:0000313" key="12">
    <source>
        <dbReference type="EMBL" id="KAH6596093.1"/>
    </source>
</evidence>
<dbReference type="EMBL" id="JAFCIX010000249">
    <property type="protein sequence ID" value="KAH6596093.1"/>
    <property type="molecule type" value="Genomic_DNA"/>
</dbReference>
<dbReference type="InterPro" id="IPR000182">
    <property type="entry name" value="GNAT_dom"/>
</dbReference>
<dbReference type="Proteomes" id="UP001648503">
    <property type="component" value="Unassembled WGS sequence"/>
</dbReference>
<evidence type="ECO:0000259" key="11">
    <source>
        <dbReference type="PROSITE" id="PS51186"/>
    </source>
</evidence>
<organism evidence="12 13">
    <name type="scientific">Batrachochytrium salamandrivorans</name>
    <dbReference type="NCBI Taxonomy" id="1357716"/>
    <lineage>
        <taxon>Eukaryota</taxon>
        <taxon>Fungi</taxon>
        <taxon>Fungi incertae sedis</taxon>
        <taxon>Chytridiomycota</taxon>
        <taxon>Chytridiomycota incertae sedis</taxon>
        <taxon>Chytridiomycetes</taxon>
        <taxon>Rhizophydiales</taxon>
        <taxon>Rhizophydiales incertae sedis</taxon>
        <taxon>Batrachochytrium</taxon>
    </lineage>
</organism>
<evidence type="ECO:0000256" key="10">
    <source>
        <dbReference type="SAM" id="MobiDB-lite"/>
    </source>
</evidence>
<dbReference type="SUPFAM" id="SSF55729">
    <property type="entry name" value="Acyl-CoA N-acyltransferases (Nat)"/>
    <property type="match status" value="1"/>
</dbReference>
<dbReference type="Gene3D" id="3.40.630.30">
    <property type="match status" value="1"/>
</dbReference>
<keyword evidence="13" id="KW-1185">Reference proteome</keyword>
<feature type="domain" description="N-acetyltransferase" evidence="11">
    <location>
        <begin position="87"/>
        <end position="221"/>
    </location>
</feature>
<evidence type="ECO:0000256" key="5">
    <source>
        <dbReference type="ARBA" id="ARBA00022771"/>
    </source>
</evidence>
<keyword evidence="3" id="KW-0808">Transferase</keyword>
<evidence type="ECO:0000256" key="4">
    <source>
        <dbReference type="ARBA" id="ARBA00022723"/>
    </source>
</evidence>
<feature type="region of interest" description="Disordered" evidence="10">
    <location>
        <begin position="1"/>
        <end position="26"/>
    </location>
</feature>
<protein>
    <recommendedName>
        <fullName evidence="11">N-acetyltransferase domain-containing protein</fullName>
    </recommendedName>
</protein>
<dbReference type="PANTHER" id="PTHR45884:SF2">
    <property type="entry name" value="N-ACETYLTRANSFERASE ECO"/>
    <property type="match status" value="1"/>
</dbReference>
<accession>A0ABQ8FD98</accession>
<evidence type="ECO:0000256" key="2">
    <source>
        <dbReference type="ARBA" id="ARBA00005816"/>
    </source>
</evidence>
<keyword evidence="8" id="KW-0131">Cell cycle</keyword>
<dbReference type="InterPro" id="IPR028009">
    <property type="entry name" value="ESCO_Acetyltransf_dom"/>
</dbReference>
<proteinExistence type="inferred from homology"/>
<dbReference type="PROSITE" id="PS51186">
    <property type="entry name" value="GNAT"/>
    <property type="match status" value="1"/>
</dbReference>
<evidence type="ECO:0000256" key="1">
    <source>
        <dbReference type="ARBA" id="ARBA00004123"/>
    </source>
</evidence>
<comment type="similarity">
    <text evidence="2">Belongs to the acetyltransferase family. ECO subfamily.</text>
</comment>
<name>A0ABQ8FD98_9FUNG</name>
<dbReference type="CDD" id="cd04301">
    <property type="entry name" value="NAT_SF"/>
    <property type="match status" value="1"/>
</dbReference>
<feature type="compositionally biased region" description="Basic residues" evidence="10">
    <location>
        <begin position="15"/>
        <end position="25"/>
    </location>
</feature>
<comment type="subcellular location">
    <subcellularLocation>
        <location evidence="1">Nucleus</location>
    </subcellularLocation>
</comment>
<evidence type="ECO:0000256" key="6">
    <source>
        <dbReference type="ARBA" id="ARBA00022833"/>
    </source>
</evidence>